<dbReference type="InterPro" id="IPR038727">
    <property type="entry name" value="NadR/Ttd14_AAA_dom"/>
</dbReference>
<proteinExistence type="predicted"/>
<dbReference type="STRING" id="402734.SAMN05660918_0221"/>
<protein>
    <submittedName>
        <fullName evidence="2">Predicted ATPase</fullName>
    </submittedName>
</protein>
<reference evidence="3" key="1">
    <citation type="submission" date="2016-10" db="EMBL/GenBank/DDBJ databases">
        <authorList>
            <person name="Varghese N."/>
            <person name="Submissions S."/>
        </authorList>
    </citation>
    <scope>NUCLEOTIDE SEQUENCE [LARGE SCALE GENOMIC DNA]</scope>
    <source>
        <strain evidence="3">DSM 17934</strain>
    </source>
</reference>
<dbReference type="EMBL" id="FNYA01000001">
    <property type="protein sequence ID" value="SEI38079.1"/>
    <property type="molecule type" value="Genomic_DNA"/>
</dbReference>
<sequence length="178" mass="20942">MNKKIILLIGGPSSGKTTLINHLENEGHICYPEISRQVILDARADGAEFLFLENPMLFSERLLEGRIKQYENAIAEEKMVFIDRGIPDVVAYMDFIGDTYPEKFIEACEKYKYDTIFLLPPWEEIYTSDDTRYESYEEASKIHQFLVDTYKKYGYDLHEVPKTTVEERYQFIINRLKD</sequence>
<feature type="domain" description="NadR/Ttd14 AAA" evidence="1">
    <location>
        <begin position="6"/>
        <end position="168"/>
    </location>
</feature>
<evidence type="ECO:0000313" key="2">
    <source>
        <dbReference type="EMBL" id="SEI38079.1"/>
    </source>
</evidence>
<dbReference type="AlphaFoldDB" id="A0A1H6Q2K8"/>
<evidence type="ECO:0000313" key="3">
    <source>
        <dbReference type="Proteomes" id="UP000199702"/>
    </source>
</evidence>
<dbReference type="Gene3D" id="3.40.50.300">
    <property type="entry name" value="P-loop containing nucleotide triphosphate hydrolases"/>
    <property type="match status" value="1"/>
</dbReference>
<organism evidence="2 3">
    <name type="scientific">Flavobacterium terrigena</name>
    <dbReference type="NCBI Taxonomy" id="402734"/>
    <lineage>
        <taxon>Bacteria</taxon>
        <taxon>Pseudomonadati</taxon>
        <taxon>Bacteroidota</taxon>
        <taxon>Flavobacteriia</taxon>
        <taxon>Flavobacteriales</taxon>
        <taxon>Flavobacteriaceae</taxon>
        <taxon>Flavobacterium</taxon>
    </lineage>
</organism>
<dbReference type="OrthoDB" id="5638848at2"/>
<evidence type="ECO:0000259" key="1">
    <source>
        <dbReference type="Pfam" id="PF13521"/>
    </source>
</evidence>
<dbReference type="RefSeq" id="WP_091306454.1">
    <property type="nucleotide sequence ID" value="NZ_CBCSJU010000001.1"/>
</dbReference>
<dbReference type="SUPFAM" id="SSF52540">
    <property type="entry name" value="P-loop containing nucleoside triphosphate hydrolases"/>
    <property type="match status" value="1"/>
</dbReference>
<dbReference type="Pfam" id="PF13521">
    <property type="entry name" value="AAA_28"/>
    <property type="match status" value="1"/>
</dbReference>
<name>A0A1H6Q2K8_9FLAO</name>
<dbReference type="InterPro" id="IPR027417">
    <property type="entry name" value="P-loop_NTPase"/>
</dbReference>
<accession>A0A1H6Q2K8</accession>
<dbReference type="Proteomes" id="UP000199702">
    <property type="component" value="Unassembled WGS sequence"/>
</dbReference>
<keyword evidence="3" id="KW-1185">Reference proteome</keyword>
<gene>
    <name evidence="2" type="ORF">SAMN05660918_0221</name>
</gene>